<dbReference type="GO" id="GO:0160219">
    <property type="term" value="C:cortical endoplasmic reticulum membrane"/>
    <property type="evidence" value="ECO:0007669"/>
    <property type="project" value="UniProtKB-ARBA"/>
</dbReference>
<feature type="region of interest" description="Disordered" evidence="6">
    <location>
        <begin position="130"/>
        <end position="195"/>
    </location>
</feature>
<dbReference type="AlphaFoldDB" id="A0A4P7NDG0"/>
<accession>A0A4P7NDG0</accession>
<dbReference type="InterPro" id="IPR013783">
    <property type="entry name" value="Ig-like_fold"/>
</dbReference>
<dbReference type="GO" id="GO:0051685">
    <property type="term" value="P:maintenance of ER location"/>
    <property type="evidence" value="ECO:0007669"/>
    <property type="project" value="UniProtKB-ARBA"/>
</dbReference>
<dbReference type="FunFam" id="2.60.40.10:FF:000813">
    <property type="entry name" value="Vesicle-associated protein 1-1"/>
    <property type="match status" value="1"/>
</dbReference>
<dbReference type="PANTHER" id="PTHR10809">
    <property type="entry name" value="VESICLE-ASSOCIATED MEMBRANE PROTEIN-ASSOCIATED PROTEIN"/>
    <property type="match status" value="1"/>
</dbReference>
<keyword evidence="4 7" id="KW-1133">Transmembrane helix</keyword>
<evidence type="ECO:0000256" key="4">
    <source>
        <dbReference type="ARBA" id="ARBA00022989"/>
    </source>
</evidence>
<evidence type="ECO:0000256" key="3">
    <source>
        <dbReference type="ARBA" id="ARBA00022692"/>
    </source>
</evidence>
<sequence length="285" mass="30489">MSVELDPSELGFRRPFTSEVAQILKIRNPNNHPIAFKVKTTAPKQYCVRPNSGRIEPDHEVEVQVLLQAMKQDPPADAKCRDKFLVQAVPISGDKEFATVADIWDSVEKSAIVERKIRVTFLPAYSATEGVATPAKRDTADNAVDATPDVPPPSYSSPEQTSAAAQPASSPSVDANKAKVKVEPESPSNISSSISAATAQVAQSKPVEQVKEKVAEVKSAVASTVEDSGLKQRKTSATSAVKRQTTASAPVTKVHPAAQQAPQGVPVHMVAALCLVSFLLAYFFF</sequence>
<dbReference type="GO" id="GO:0090158">
    <property type="term" value="P:endoplasmic reticulum membrane organization"/>
    <property type="evidence" value="ECO:0007669"/>
    <property type="project" value="TreeGrafter"/>
</dbReference>
<feature type="compositionally biased region" description="Low complexity" evidence="6">
    <location>
        <begin position="156"/>
        <end position="172"/>
    </location>
</feature>
<evidence type="ECO:0000313" key="9">
    <source>
        <dbReference type="EMBL" id="QBZ58934.1"/>
    </source>
</evidence>
<comment type="subcellular location">
    <subcellularLocation>
        <location evidence="1">Endoplasmic reticulum membrane</location>
        <topology evidence="1">Single-pass type IV membrane protein</topology>
    </subcellularLocation>
</comment>
<proteinExistence type="inferred from homology"/>
<dbReference type="Gene3D" id="2.60.40.10">
    <property type="entry name" value="Immunoglobulins"/>
    <property type="match status" value="1"/>
</dbReference>
<organism evidence="9 10">
    <name type="scientific">Pyricularia oryzae</name>
    <name type="common">Rice blast fungus</name>
    <name type="synonym">Magnaporthe oryzae</name>
    <dbReference type="NCBI Taxonomy" id="318829"/>
    <lineage>
        <taxon>Eukaryota</taxon>
        <taxon>Fungi</taxon>
        <taxon>Dikarya</taxon>
        <taxon>Ascomycota</taxon>
        <taxon>Pezizomycotina</taxon>
        <taxon>Sordariomycetes</taxon>
        <taxon>Sordariomycetidae</taxon>
        <taxon>Magnaporthales</taxon>
        <taxon>Pyriculariaceae</taxon>
        <taxon>Pyricularia</taxon>
    </lineage>
</organism>
<feature type="domain" description="MSP" evidence="8">
    <location>
        <begin position="2"/>
        <end position="122"/>
    </location>
</feature>
<dbReference type="Proteomes" id="UP000294847">
    <property type="component" value="Chromosome 3"/>
</dbReference>
<evidence type="ECO:0000259" key="8">
    <source>
        <dbReference type="PROSITE" id="PS50202"/>
    </source>
</evidence>
<feature type="compositionally biased region" description="Low complexity" evidence="6">
    <location>
        <begin position="185"/>
        <end position="195"/>
    </location>
</feature>
<dbReference type="GO" id="GO:0061709">
    <property type="term" value="P:reticulophagy"/>
    <property type="evidence" value="ECO:0007669"/>
    <property type="project" value="UniProtKB-ARBA"/>
</dbReference>
<gene>
    <name evidence="9" type="ORF">PoMZ_03893</name>
</gene>
<dbReference type="SMR" id="A0A4P7NDG0"/>
<feature type="region of interest" description="Disordered" evidence="6">
    <location>
        <begin position="233"/>
        <end position="255"/>
    </location>
</feature>
<dbReference type="GO" id="GO:0061817">
    <property type="term" value="P:endoplasmic reticulum-plasma membrane tethering"/>
    <property type="evidence" value="ECO:0007669"/>
    <property type="project" value="UniProtKB-ARBA"/>
</dbReference>
<dbReference type="Pfam" id="PF00635">
    <property type="entry name" value="Motile_Sperm"/>
    <property type="match status" value="1"/>
</dbReference>
<dbReference type="InterPro" id="IPR008962">
    <property type="entry name" value="PapD-like_sf"/>
</dbReference>
<dbReference type="EMBL" id="CP034206">
    <property type="protein sequence ID" value="QBZ58934.1"/>
    <property type="molecule type" value="Genomic_DNA"/>
</dbReference>
<dbReference type="InterPro" id="IPR016763">
    <property type="entry name" value="VAP"/>
</dbReference>
<evidence type="ECO:0000313" key="10">
    <source>
        <dbReference type="Proteomes" id="UP000294847"/>
    </source>
</evidence>
<dbReference type="PANTHER" id="PTHR10809:SF6">
    <property type="entry name" value="AT11025P-RELATED"/>
    <property type="match status" value="1"/>
</dbReference>
<keyword evidence="5 7" id="KW-0472">Membrane</keyword>
<dbReference type="OMA" id="GFKRPFN"/>
<name>A0A4P7NDG0_PYROR</name>
<evidence type="ECO:0000256" key="2">
    <source>
        <dbReference type="ARBA" id="ARBA00008932"/>
    </source>
</evidence>
<evidence type="ECO:0000256" key="7">
    <source>
        <dbReference type="SAM" id="Phobius"/>
    </source>
</evidence>
<dbReference type="GO" id="GO:1902647">
    <property type="term" value="P:negative regulation of 1-phosphatidyl-1D-myo-inositol 4,5-bisphosphate biosynthetic process"/>
    <property type="evidence" value="ECO:0007669"/>
    <property type="project" value="UniProtKB-ARBA"/>
</dbReference>
<dbReference type="GO" id="GO:0005886">
    <property type="term" value="C:plasma membrane"/>
    <property type="evidence" value="ECO:0007669"/>
    <property type="project" value="TreeGrafter"/>
</dbReference>
<dbReference type="SUPFAM" id="SSF49354">
    <property type="entry name" value="PapD-like"/>
    <property type="match status" value="1"/>
</dbReference>
<evidence type="ECO:0000256" key="1">
    <source>
        <dbReference type="ARBA" id="ARBA00004163"/>
    </source>
</evidence>
<dbReference type="GO" id="GO:0001786">
    <property type="term" value="F:phosphatidylserine binding"/>
    <property type="evidence" value="ECO:0007669"/>
    <property type="project" value="UniProtKB-ARBA"/>
</dbReference>
<dbReference type="PROSITE" id="PS50202">
    <property type="entry name" value="MSP"/>
    <property type="match status" value="1"/>
</dbReference>
<dbReference type="GO" id="GO:0140506">
    <property type="term" value="F:endoplasmic reticulum-autophagosome adaptor activity"/>
    <property type="evidence" value="ECO:0007669"/>
    <property type="project" value="UniProtKB-ARBA"/>
</dbReference>
<dbReference type="PIRSF" id="PIRSF019693">
    <property type="entry name" value="VAMP-associated"/>
    <property type="match status" value="1"/>
</dbReference>
<comment type="similarity">
    <text evidence="2">Belongs to the VAMP-associated protein (VAP) (TC 9.B.17) family.</text>
</comment>
<evidence type="ECO:0000256" key="5">
    <source>
        <dbReference type="ARBA" id="ARBA00023136"/>
    </source>
</evidence>
<dbReference type="GO" id="GO:0033149">
    <property type="term" value="F:FFAT motif binding"/>
    <property type="evidence" value="ECO:0007669"/>
    <property type="project" value="TreeGrafter"/>
</dbReference>
<protein>
    <recommendedName>
        <fullName evidence="8">MSP domain-containing protein</fullName>
    </recommendedName>
</protein>
<reference evidence="9 10" key="1">
    <citation type="journal article" date="2019" name="Mol. Biol. Evol.">
        <title>Blast fungal genomes show frequent chromosomal changes, gene gains and losses, and effector gene turnover.</title>
        <authorList>
            <person name="Gomez Luciano L.B."/>
            <person name="Jason Tsai I."/>
            <person name="Chuma I."/>
            <person name="Tosa Y."/>
            <person name="Chen Y.H."/>
            <person name="Li J.Y."/>
            <person name="Li M.Y."/>
            <person name="Jade Lu M.Y."/>
            <person name="Nakayashiki H."/>
            <person name="Li W.H."/>
        </authorList>
    </citation>
    <scope>NUCLEOTIDE SEQUENCE [LARGE SCALE GENOMIC DNA]</scope>
    <source>
        <strain evidence="9">MZ5-1-6</strain>
    </source>
</reference>
<evidence type="ECO:0000256" key="6">
    <source>
        <dbReference type="SAM" id="MobiDB-lite"/>
    </source>
</evidence>
<feature type="compositionally biased region" description="Polar residues" evidence="6">
    <location>
        <begin position="235"/>
        <end position="249"/>
    </location>
</feature>
<dbReference type="GO" id="GO:0160214">
    <property type="term" value="F:endoplasmic reticulum-plasma membrane adaptor activity"/>
    <property type="evidence" value="ECO:0007669"/>
    <property type="project" value="UniProtKB-ARBA"/>
</dbReference>
<dbReference type="GO" id="GO:0035091">
    <property type="term" value="F:phosphatidylinositol binding"/>
    <property type="evidence" value="ECO:0007669"/>
    <property type="project" value="UniProtKB-ARBA"/>
</dbReference>
<feature type="transmembrane region" description="Helical" evidence="7">
    <location>
        <begin position="265"/>
        <end position="284"/>
    </location>
</feature>
<dbReference type="GO" id="GO:0007009">
    <property type="term" value="P:plasma membrane organization"/>
    <property type="evidence" value="ECO:0007669"/>
    <property type="project" value="UniProtKB-ARBA"/>
</dbReference>
<dbReference type="InterPro" id="IPR000535">
    <property type="entry name" value="MSP_dom"/>
</dbReference>
<keyword evidence="3 7" id="KW-0812">Transmembrane</keyword>